<reference evidence="3" key="1">
    <citation type="journal article" date="2020" name="mSystems">
        <title>Genome- and Community-Level Interaction Insights into Carbon Utilization and Element Cycling Functions of Hydrothermarchaeota in Hydrothermal Sediment.</title>
        <authorList>
            <person name="Zhou Z."/>
            <person name="Liu Y."/>
            <person name="Xu W."/>
            <person name="Pan J."/>
            <person name="Luo Z.H."/>
            <person name="Li M."/>
        </authorList>
    </citation>
    <scope>NUCLEOTIDE SEQUENCE [LARGE SCALE GENOMIC DNA]</scope>
    <source>
        <strain evidence="3">SpSt-381</strain>
    </source>
</reference>
<keyword evidence="1" id="KW-1133">Transmembrane helix</keyword>
<organism evidence="3">
    <name type="scientific">Eiseniibacteriota bacterium</name>
    <dbReference type="NCBI Taxonomy" id="2212470"/>
    <lineage>
        <taxon>Bacteria</taxon>
        <taxon>Candidatus Eiseniibacteriota</taxon>
    </lineage>
</organism>
<keyword evidence="1" id="KW-0812">Transmembrane</keyword>
<dbReference type="InterPro" id="IPR025196">
    <property type="entry name" value="DUF4126"/>
</dbReference>
<protein>
    <submittedName>
        <fullName evidence="3">DUF4126 domain-containing protein</fullName>
    </submittedName>
</protein>
<feature type="domain" description="DUF4126" evidence="2">
    <location>
        <begin position="29"/>
        <end position="197"/>
    </location>
</feature>
<keyword evidence="1" id="KW-0472">Membrane</keyword>
<dbReference type="AlphaFoldDB" id="A0A832I8E3"/>
<name>A0A832I8E3_UNCEI</name>
<accession>A0A832I8E3</accession>
<evidence type="ECO:0000259" key="2">
    <source>
        <dbReference type="Pfam" id="PF13548"/>
    </source>
</evidence>
<feature type="transmembrane region" description="Helical" evidence="1">
    <location>
        <begin position="21"/>
        <end position="54"/>
    </location>
</feature>
<dbReference type="Pfam" id="PF13548">
    <property type="entry name" value="DUF4126"/>
    <property type="match status" value="1"/>
</dbReference>
<feature type="transmembrane region" description="Helical" evidence="1">
    <location>
        <begin position="169"/>
        <end position="196"/>
    </location>
</feature>
<comment type="caution">
    <text evidence="3">The sequence shown here is derived from an EMBL/GenBank/DDBJ whole genome shotgun (WGS) entry which is preliminary data.</text>
</comment>
<gene>
    <name evidence="3" type="ORF">ENR23_14085</name>
</gene>
<evidence type="ECO:0000313" key="3">
    <source>
        <dbReference type="EMBL" id="HGZ44508.1"/>
    </source>
</evidence>
<sequence>MRHRSPRAGGGARPGGPMPELDLTLLLAIAAGIALAAAAGLRAFLPLFAIGLAARLDLLRLSRGAEWLEGDLALWALGVASALEIAGDKIPVVDHALDAIGTVVRPAAAWLGAYAVLYQLPTPWGQILAVVLGAGALAVQAAKSQVRLGSSASTLGVANPALSVLEDGFAFALVGAAILVPLLALAALVLLLVLAFRGAGRARA</sequence>
<dbReference type="EMBL" id="DSQF01000030">
    <property type="protein sequence ID" value="HGZ44508.1"/>
    <property type="molecule type" value="Genomic_DNA"/>
</dbReference>
<evidence type="ECO:0000256" key="1">
    <source>
        <dbReference type="SAM" id="Phobius"/>
    </source>
</evidence>
<proteinExistence type="predicted"/>